<sequence>MMTKRWRLGHLLSFPVTVFLFRNPTQSSDARNLKSRQNKPFFTTDEPYHIRIPQPTPFVVIVSISASIHRHHIHDRLHPSSLDPYFAYFDSQSSPPNRHPKPSIYKTDTLNCPFFRWWWLEDDDEAAATGTSAILSSHRIFISKSNSIK</sequence>
<organism evidence="2">
    <name type="scientific">Tanacetum cinerariifolium</name>
    <name type="common">Dalmatian daisy</name>
    <name type="synonym">Chrysanthemum cinerariifolium</name>
    <dbReference type="NCBI Taxonomy" id="118510"/>
    <lineage>
        <taxon>Eukaryota</taxon>
        <taxon>Viridiplantae</taxon>
        <taxon>Streptophyta</taxon>
        <taxon>Embryophyta</taxon>
        <taxon>Tracheophyta</taxon>
        <taxon>Spermatophyta</taxon>
        <taxon>Magnoliopsida</taxon>
        <taxon>eudicotyledons</taxon>
        <taxon>Gunneridae</taxon>
        <taxon>Pentapetalae</taxon>
        <taxon>asterids</taxon>
        <taxon>campanulids</taxon>
        <taxon>Asterales</taxon>
        <taxon>Asteraceae</taxon>
        <taxon>Asteroideae</taxon>
        <taxon>Anthemideae</taxon>
        <taxon>Anthemidinae</taxon>
        <taxon>Tanacetum</taxon>
    </lineage>
</organism>
<gene>
    <name evidence="2" type="ORF">Tci_502495</name>
</gene>
<feature type="signal peptide" evidence="1">
    <location>
        <begin position="1"/>
        <end position="30"/>
    </location>
</feature>
<keyword evidence="1" id="KW-0732">Signal</keyword>
<accession>A0A699I9F4</accession>
<comment type="caution">
    <text evidence="2">The sequence shown here is derived from an EMBL/GenBank/DDBJ whole genome shotgun (WGS) entry which is preliminary data.</text>
</comment>
<evidence type="ECO:0000313" key="2">
    <source>
        <dbReference type="EMBL" id="GEZ30522.1"/>
    </source>
</evidence>
<feature type="chain" id="PRO_5025647699" evidence="1">
    <location>
        <begin position="31"/>
        <end position="149"/>
    </location>
</feature>
<name>A0A699I9F4_TANCI</name>
<dbReference type="AlphaFoldDB" id="A0A699I9F4"/>
<protein>
    <submittedName>
        <fullName evidence="2">Uncharacterized protein</fullName>
    </submittedName>
</protein>
<proteinExistence type="predicted"/>
<evidence type="ECO:0000256" key="1">
    <source>
        <dbReference type="SAM" id="SignalP"/>
    </source>
</evidence>
<dbReference type="EMBL" id="BKCJ010263300">
    <property type="protein sequence ID" value="GEZ30522.1"/>
    <property type="molecule type" value="Genomic_DNA"/>
</dbReference>
<reference evidence="2" key="1">
    <citation type="journal article" date="2019" name="Sci. Rep.">
        <title>Draft genome of Tanacetum cinerariifolium, the natural source of mosquito coil.</title>
        <authorList>
            <person name="Yamashiro T."/>
            <person name="Shiraishi A."/>
            <person name="Satake H."/>
            <person name="Nakayama K."/>
        </authorList>
    </citation>
    <scope>NUCLEOTIDE SEQUENCE</scope>
</reference>